<feature type="region of interest" description="Disordered" evidence="1">
    <location>
        <begin position="1"/>
        <end position="35"/>
    </location>
</feature>
<proteinExistence type="predicted"/>
<dbReference type="AlphaFoldDB" id="A0A3P7XCB1"/>
<evidence type="ECO:0000313" key="3">
    <source>
        <dbReference type="Proteomes" id="UP000277204"/>
    </source>
</evidence>
<dbReference type="Proteomes" id="UP000277204">
    <property type="component" value="Unassembled WGS sequence"/>
</dbReference>
<protein>
    <submittedName>
        <fullName evidence="2">Uncharacterized protein</fullName>
    </submittedName>
</protein>
<gene>
    <name evidence="2" type="ORF">SMRZ_LOCUS6547</name>
</gene>
<dbReference type="EMBL" id="UZAI01002456">
    <property type="protein sequence ID" value="VDO71761.1"/>
    <property type="molecule type" value="Genomic_DNA"/>
</dbReference>
<keyword evidence="3" id="KW-1185">Reference proteome</keyword>
<name>A0A3P7XCB1_9TREM</name>
<evidence type="ECO:0000313" key="2">
    <source>
        <dbReference type="EMBL" id="VDO71761.1"/>
    </source>
</evidence>
<sequence>MARFVSNNCDHGVAASWANSATGPTADPLNKSNVE</sequence>
<organism evidence="2 3">
    <name type="scientific">Schistosoma margrebowiei</name>
    <dbReference type="NCBI Taxonomy" id="48269"/>
    <lineage>
        <taxon>Eukaryota</taxon>
        <taxon>Metazoa</taxon>
        <taxon>Spiralia</taxon>
        <taxon>Lophotrochozoa</taxon>
        <taxon>Platyhelminthes</taxon>
        <taxon>Trematoda</taxon>
        <taxon>Digenea</taxon>
        <taxon>Strigeidida</taxon>
        <taxon>Schistosomatoidea</taxon>
        <taxon>Schistosomatidae</taxon>
        <taxon>Schistosoma</taxon>
    </lineage>
</organism>
<evidence type="ECO:0000256" key="1">
    <source>
        <dbReference type="SAM" id="MobiDB-lite"/>
    </source>
</evidence>
<reference evidence="2 3" key="1">
    <citation type="submission" date="2018-11" db="EMBL/GenBank/DDBJ databases">
        <authorList>
            <consortium name="Pathogen Informatics"/>
        </authorList>
    </citation>
    <scope>NUCLEOTIDE SEQUENCE [LARGE SCALE GENOMIC DNA]</scope>
    <source>
        <strain evidence="2 3">Zambia</strain>
    </source>
</reference>
<accession>A0A3P7XCB1</accession>